<comment type="caution">
    <text evidence="1">The sequence shown here is derived from an EMBL/GenBank/DDBJ whole genome shotgun (WGS) entry which is preliminary data.</text>
</comment>
<sequence length="69" mass="7931">MCQTASSFSPEINRKKFQNVEHLVQKLRRLNSSHDEVNRDYIASLCENADPNTDHRYISEILLASGLLL</sequence>
<dbReference type="PANTHER" id="PTHR31680">
    <property type="entry name" value="LONGIFOLIA PROTEIN"/>
    <property type="match status" value="1"/>
</dbReference>
<organism evidence="1 2">
    <name type="scientific">Brassica carinata</name>
    <name type="common">Ethiopian mustard</name>
    <name type="synonym">Abyssinian cabbage</name>
    <dbReference type="NCBI Taxonomy" id="52824"/>
    <lineage>
        <taxon>Eukaryota</taxon>
        <taxon>Viridiplantae</taxon>
        <taxon>Streptophyta</taxon>
        <taxon>Embryophyta</taxon>
        <taxon>Tracheophyta</taxon>
        <taxon>Spermatophyta</taxon>
        <taxon>Magnoliopsida</taxon>
        <taxon>eudicotyledons</taxon>
        <taxon>Gunneridae</taxon>
        <taxon>Pentapetalae</taxon>
        <taxon>rosids</taxon>
        <taxon>malvids</taxon>
        <taxon>Brassicales</taxon>
        <taxon>Brassicaceae</taxon>
        <taxon>Brassiceae</taxon>
        <taxon>Brassica</taxon>
    </lineage>
</organism>
<reference evidence="1 2" key="1">
    <citation type="submission" date="2020-02" db="EMBL/GenBank/DDBJ databases">
        <authorList>
            <person name="Ma Q."/>
            <person name="Huang Y."/>
            <person name="Song X."/>
            <person name="Pei D."/>
        </authorList>
    </citation>
    <scope>NUCLEOTIDE SEQUENCE [LARGE SCALE GENOMIC DNA]</scope>
    <source>
        <strain evidence="1">Sxm20200214</strain>
        <tissue evidence="1">Leaf</tissue>
    </source>
</reference>
<gene>
    <name evidence="1" type="ORF">Bca52824_084293</name>
</gene>
<name>A0A8X7PP42_BRACI</name>
<dbReference type="EMBL" id="JAAMPC010000016">
    <property type="protein sequence ID" value="KAG2254157.1"/>
    <property type="molecule type" value="Genomic_DNA"/>
</dbReference>
<evidence type="ECO:0000313" key="1">
    <source>
        <dbReference type="EMBL" id="KAG2254157.1"/>
    </source>
</evidence>
<dbReference type="Proteomes" id="UP000886595">
    <property type="component" value="Unassembled WGS sequence"/>
</dbReference>
<dbReference type="OrthoDB" id="769613at2759"/>
<accession>A0A8X7PP42</accession>
<keyword evidence="2" id="KW-1185">Reference proteome</keyword>
<protein>
    <submittedName>
        <fullName evidence="1">Uncharacterized protein</fullName>
    </submittedName>
</protein>
<dbReference type="GO" id="GO:0051513">
    <property type="term" value="P:regulation of monopolar cell growth"/>
    <property type="evidence" value="ECO:0007669"/>
    <property type="project" value="InterPro"/>
</dbReference>
<dbReference type="PANTHER" id="PTHR31680:SF4">
    <property type="entry name" value="LONGIFOLIA PROTEIN"/>
    <property type="match status" value="1"/>
</dbReference>
<dbReference type="InterPro" id="IPR033334">
    <property type="entry name" value="LNG1/2"/>
</dbReference>
<evidence type="ECO:0000313" key="2">
    <source>
        <dbReference type="Proteomes" id="UP000886595"/>
    </source>
</evidence>
<proteinExistence type="predicted"/>
<dbReference type="AlphaFoldDB" id="A0A8X7PP42"/>